<dbReference type="InterPro" id="IPR008928">
    <property type="entry name" value="6-hairpin_glycosidase_sf"/>
</dbReference>
<dbReference type="SUPFAM" id="SSF48208">
    <property type="entry name" value="Six-hairpin glycosidases"/>
    <property type="match status" value="1"/>
</dbReference>
<sequence length="343" mass="40030">MICCLHRWKDDHIFRMTDDTGMFQHAKYGVPDPTKGYTTDDNARALIMSVLLFERYPVKRYERLIYRYIAFLMNAQNEDGWFKNFMGYDRRFLEERGSEDCFGRCLWALGFTASSEHVPLNVRRTAGYLLKRAIPNCENLNFPRAKAYSIIGLGHLETEEAKYQISQLSRLLADQYDRFKDENWHWFEDVITYCNAVLPWSMLIGYRVTGEIRYKEIGLKSLKFLEEKTFRDGYFKPIGCKGWLEKGKEAAEFDEQPVEACEMILTYLEAYEVTGDKTYLRKARKCYKWYEGYNSKGISLVDSETGGCYDGITSNGVNFNQGAESIISYCISSLIMEKYCSIK</sequence>
<dbReference type="SUPFAM" id="SSF48239">
    <property type="entry name" value="Terpenoid cyclases/Protein prenyltransferases"/>
    <property type="match status" value="1"/>
</dbReference>
<comment type="caution">
    <text evidence="1">The sequence shown here is derived from an EMBL/GenBank/DDBJ whole genome shotgun (WGS) entry which is preliminary data.</text>
</comment>
<dbReference type="Gene3D" id="1.50.10.20">
    <property type="match status" value="1"/>
</dbReference>
<dbReference type="OrthoDB" id="9795873at2"/>
<evidence type="ECO:0008006" key="3">
    <source>
        <dbReference type="Google" id="ProtNLM"/>
    </source>
</evidence>
<dbReference type="RefSeq" id="WP_133628429.1">
    <property type="nucleotide sequence ID" value="NZ_SOAZ01000014.1"/>
</dbReference>
<reference evidence="1 2" key="1">
    <citation type="submission" date="2019-03" db="EMBL/GenBank/DDBJ databases">
        <title>Genomic Encyclopedia of Type Strains, Phase IV (KMG-IV): sequencing the most valuable type-strain genomes for metagenomic binning, comparative biology and taxonomic classification.</title>
        <authorList>
            <person name="Goeker M."/>
        </authorList>
    </citation>
    <scope>NUCLEOTIDE SEQUENCE [LARGE SCALE GENOMIC DNA]</scope>
    <source>
        <strain evidence="1 2">DSM 24455</strain>
    </source>
</reference>
<accession>A0A4R7KCJ7</accession>
<dbReference type="EMBL" id="SOAZ01000014">
    <property type="protein sequence ID" value="TDT52029.1"/>
    <property type="molecule type" value="Genomic_DNA"/>
</dbReference>
<evidence type="ECO:0000313" key="1">
    <source>
        <dbReference type="EMBL" id="TDT52029.1"/>
    </source>
</evidence>
<keyword evidence="2" id="KW-1185">Reference proteome</keyword>
<protein>
    <recommendedName>
        <fullName evidence="3">Glycosyltransferase</fullName>
    </recommendedName>
</protein>
<dbReference type="GO" id="GO:0005975">
    <property type="term" value="P:carbohydrate metabolic process"/>
    <property type="evidence" value="ECO:0007669"/>
    <property type="project" value="InterPro"/>
</dbReference>
<evidence type="ECO:0000313" key="2">
    <source>
        <dbReference type="Proteomes" id="UP000295325"/>
    </source>
</evidence>
<proteinExistence type="predicted"/>
<dbReference type="AlphaFoldDB" id="A0A4R7KCJ7"/>
<organism evidence="1 2">
    <name type="scientific">Fonticella tunisiensis</name>
    <dbReference type="NCBI Taxonomy" id="1096341"/>
    <lineage>
        <taxon>Bacteria</taxon>
        <taxon>Bacillati</taxon>
        <taxon>Bacillota</taxon>
        <taxon>Clostridia</taxon>
        <taxon>Eubacteriales</taxon>
        <taxon>Clostridiaceae</taxon>
        <taxon>Fonticella</taxon>
    </lineage>
</organism>
<gene>
    <name evidence="1" type="ORF">EDD71_1149</name>
</gene>
<dbReference type="InterPro" id="IPR008930">
    <property type="entry name" value="Terpenoid_cyclase/PrenylTrfase"/>
</dbReference>
<name>A0A4R7KCJ7_9CLOT</name>
<dbReference type="Proteomes" id="UP000295325">
    <property type="component" value="Unassembled WGS sequence"/>
</dbReference>